<evidence type="ECO:0000313" key="3">
    <source>
        <dbReference type="Proteomes" id="UP000732377"/>
    </source>
</evidence>
<proteinExistence type="predicted"/>
<feature type="transmembrane region" description="Helical" evidence="1">
    <location>
        <begin position="140"/>
        <end position="162"/>
    </location>
</feature>
<keyword evidence="1" id="KW-1133">Transmembrane helix</keyword>
<gene>
    <name evidence="2" type="ORF">CWE10_19195</name>
</gene>
<dbReference type="AlphaFoldDB" id="A0A953I4H8"/>
<reference evidence="2" key="1">
    <citation type="submission" date="2017-11" db="EMBL/GenBank/DDBJ databases">
        <title>Three new genomes from thermophilic consortium.</title>
        <authorList>
            <person name="Quaggio R."/>
            <person name="Amgarten D."/>
            <person name="Setubal J.C."/>
        </authorList>
    </citation>
    <scope>NUCLEOTIDE SEQUENCE</scope>
    <source>
        <strain evidence="2">ZCTH01-B2</strain>
    </source>
</reference>
<dbReference type="RefSeq" id="WP_273381683.1">
    <property type="nucleotide sequence ID" value="NZ_PIUK01000408.1"/>
</dbReference>
<dbReference type="EMBL" id="PIUK01000408">
    <property type="protein sequence ID" value="MBY6278252.1"/>
    <property type="molecule type" value="Genomic_DNA"/>
</dbReference>
<keyword evidence="1" id="KW-0472">Membrane</keyword>
<name>A0A953I4H8_SYMTR</name>
<dbReference type="Proteomes" id="UP000732377">
    <property type="component" value="Unassembled WGS sequence"/>
</dbReference>
<dbReference type="PANTHER" id="PTHR36111:SF2">
    <property type="entry name" value="INNER MEMBRANE PROTEIN"/>
    <property type="match status" value="1"/>
</dbReference>
<feature type="transmembrane region" description="Helical" evidence="1">
    <location>
        <begin position="6"/>
        <end position="24"/>
    </location>
</feature>
<organism evidence="2 3">
    <name type="scientific">Symbiobacterium thermophilum</name>
    <dbReference type="NCBI Taxonomy" id="2734"/>
    <lineage>
        <taxon>Bacteria</taxon>
        <taxon>Bacillati</taxon>
        <taxon>Bacillota</taxon>
        <taxon>Clostridia</taxon>
        <taxon>Eubacteriales</taxon>
        <taxon>Symbiobacteriaceae</taxon>
        <taxon>Symbiobacterium</taxon>
    </lineage>
</organism>
<feature type="transmembrane region" description="Helical" evidence="1">
    <location>
        <begin position="97"/>
        <end position="120"/>
    </location>
</feature>
<sequence>MVGLGTLANVGAVLLGGALGSLVIPQVPEEMRTSTMKALGLAVVLIGLKMAWETESILLLVVSLALGTMLGEWLRIEDRLQAWARRLERWPITQRGGFAKGFVQASLLFCTGAMAITGALEDGLNGNPSILYAKSILDGVASIMFGSVMGVGVMFAAIPVLVYQGLITLGASAISGFLTEAMIREISATGGLMVAAIGFNLMGAAEIRIGNLLPGLVVVAVLAGVFL</sequence>
<feature type="transmembrane region" description="Helical" evidence="1">
    <location>
        <begin position="58"/>
        <end position="76"/>
    </location>
</feature>
<comment type="caution">
    <text evidence="2">The sequence shown here is derived from an EMBL/GenBank/DDBJ whole genome shotgun (WGS) entry which is preliminary data.</text>
</comment>
<accession>A0A953I4H8</accession>
<feature type="transmembrane region" description="Helical" evidence="1">
    <location>
        <begin position="209"/>
        <end position="226"/>
    </location>
</feature>
<evidence type="ECO:0000256" key="1">
    <source>
        <dbReference type="SAM" id="Phobius"/>
    </source>
</evidence>
<dbReference type="Pfam" id="PF04474">
    <property type="entry name" value="DUF554"/>
    <property type="match status" value="1"/>
</dbReference>
<protein>
    <submittedName>
        <fullName evidence="2">DUF554 domain-containing protein</fullName>
    </submittedName>
</protein>
<keyword evidence="1" id="KW-0812">Transmembrane</keyword>
<dbReference type="PANTHER" id="PTHR36111">
    <property type="entry name" value="INNER MEMBRANE PROTEIN-RELATED"/>
    <property type="match status" value="1"/>
</dbReference>
<dbReference type="InterPro" id="IPR007563">
    <property type="entry name" value="DUF554"/>
</dbReference>
<evidence type="ECO:0000313" key="2">
    <source>
        <dbReference type="EMBL" id="MBY6278252.1"/>
    </source>
</evidence>